<feature type="domain" description="Transglycosylase SLT" evidence="3">
    <location>
        <begin position="194"/>
        <end position="298"/>
    </location>
</feature>
<sequence length="321" mass="35759">MPFNFRQKTDTVKIIRNVVLCMAVMALAGFSKPAPLGDGNSSVTRKLWEVEQPVVFIKEPTALQNNVSAKPLIAVPVRRLASFVTEALLDPVLGEVSYREWASPGRYSPDRVLADLQSPMPERFYGVGFPDIRTHDKKVHLVSFTPDVVSNWNPMITWRDSAQEGQLQEPIAHVRCMGLSPQSVARRADRFESLILETSLEYDVSVSLIKAIVTEESCFNSQAVSPVGALGLMQLMPDTAQWLKVKNPLDPMDNLRAGVRYIAALQEQFDTLELALAAYNAGPGNVRRYKGVPPFAETQAYVQKVQAHYRRYVAATQLASR</sequence>
<dbReference type="Gene3D" id="1.10.530.10">
    <property type="match status" value="1"/>
</dbReference>
<feature type="signal peptide" evidence="2">
    <location>
        <begin position="1"/>
        <end position="28"/>
    </location>
</feature>
<name>A0A2Z2P5B3_9GAMM</name>
<dbReference type="CDD" id="cd00254">
    <property type="entry name" value="LT-like"/>
    <property type="match status" value="1"/>
</dbReference>
<dbReference type="InterPro" id="IPR023346">
    <property type="entry name" value="Lysozyme-like_dom_sf"/>
</dbReference>
<dbReference type="AlphaFoldDB" id="A0A2Z2P5B3"/>
<dbReference type="InterPro" id="IPR008258">
    <property type="entry name" value="Transglycosylase_SLT_dom_1"/>
</dbReference>
<dbReference type="PANTHER" id="PTHR37423">
    <property type="entry name" value="SOLUBLE LYTIC MUREIN TRANSGLYCOSYLASE-RELATED"/>
    <property type="match status" value="1"/>
</dbReference>
<dbReference type="EMBL" id="CP018632">
    <property type="protein sequence ID" value="ASJ75024.1"/>
    <property type="molecule type" value="Genomic_DNA"/>
</dbReference>
<dbReference type="RefSeq" id="WP_236994839.1">
    <property type="nucleotide sequence ID" value="NZ_CP018632.1"/>
</dbReference>
<gene>
    <name evidence="4" type="primary">slt_1</name>
    <name evidence="4" type="ORF">IMCC3135_24800</name>
</gene>
<evidence type="ECO:0000259" key="3">
    <source>
        <dbReference type="Pfam" id="PF01464"/>
    </source>
</evidence>
<reference evidence="4 5" key="1">
    <citation type="submission" date="2016-12" db="EMBL/GenBank/DDBJ databases">
        <authorList>
            <person name="Song W.-J."/>
            <person name="Kurnit D.M."/>
        </authorList>
    </citation>
    <scope>NUCLEOTIDE SEQUENCE [LARGE SCALE GENOMIC DNA]</scope>
    <source>
        <strain evidence="4 5">IMCC3135</strain>
    </source>
</reference>
<dbReference type="Pfam" id="PF01464">
    <property type="entry name" value="SLT"/>
    <property type="match status" value="1"/>
</dbReference>
<comment type="similarity">
    <text evidence="1">Belongs to the transglycosylase Slt family.</text>
</comment>
<protein>
    <submittedName>
        <fullName evidence="4">Soluble lytic murein transglycosylase</fullName>
        <ecNumber evidence="4">4.2.2.-</ecNumber>
    </submittedName>
</protein>
<keyword evidence="5" id="KW-1185">Reference proteome</keyword>
<dbReference type="Proteomes" id="UP000250079">
    <property type="component" value="Chromosome"/>
</dbReference>
<proteinExistence type="inferred from homology"/>
<dbReference type="EC" id="4.2.2.-" evidence="4"/>
<dbReference type="KEGG" id="gai:IMCC3135_24800"/>
<organism evidence="4 5">
    <name type="scientific">Granulosicoccus antarcticus IMCC3135</name>
    <dbReference type="NCBI Taxonomy" id="1192854"/>
    <lineage>
        <taxon>Bacteria</taxon>
        <taxon>Pseudomonadati</taxon>
        <taxon>Pseudomonadota</taxon>
        <taxon>Gammaproteobacteria</taxon>
        <taxon>Chromatiales</taxon>
        <taxon>Granulosicoccaceae</taxon>
        <taxon>Granulosicoccus</taxon>
    </lineage>
</organism>
<evidence type="ECO:0000313" key="5">
    <source>
        <dbReference type="Proteomes" id="UP000250079"/>
    </source>
</evidence>
<evidence type="ECO:0000256" key="2">
    <source>
        <dbReference type="SAM" id="SignalP"/>
    </source>
</evidence>
<evidence type="ECO:0000256" key="1">
    <source>
        <dbReference type="ARBA" id="ARBA00007734"/>
    </source>
</evidence>
<dbReference type="GO" id="GO:0016829">
    <property type="term" value="F:lyase activity"/>
    <property type="evidence" value="ECO:0007669"/>
    <property type="project" value="UniProtKB-KW"/>
</dbReference>
<keyword evidence="2" id="KW-0732">Signal</keyword>
<accession>A0A2Z2P5B3</accession>
<feature type="chain" id="PRO_5016291546" evidence="2">
    <location>
        <begin position="29"/>
        <end position="321"/>
    </location>
</feature>
<dbReference type="SUPFAM" id="SSF53955">
    <property type="entry name" value="Lysozyme-like"/>
    <property type="match status" value="1"/>
</dbReference>
<keyword evidence="4" id="KW-0456">Lyase</keyword>
<dbReference type="PANTHER" id="PTHR37423:SF2">
    <property type="entry name" value="MEMBRANE-BOUND LYTIC MUREIN TRANSGLYCOSYLASE C"/>
    <property type="match status" value="1"/>
</dbReference>
<evidence type="ECO:0000313" key="4">
    <source>
        <dbReference type="EMBL" id="ASJ75024.1"/>
    </source>
</evidence>